<feature type="domain" description="N-acetylmuramoyl-L-alanine amidase" evidence="12">
    <location>
        <begin position="35"/>
        <end position="186"/>
    </location>
</feature>
<keyword evidence="8" id="KW-0862">Zinc</keyword>
<protein>
    <recommendedName>
        <fullName evidence="10">1,6-anhydro-N-acetylmuramyl-L-alanine amidase AmpD</fullName>
        <ecNumber evidence="4">3.5.1.28</ecNumber>
    </recommendedName>
    <alternativeName>
        <fullName evidence="11">N-acetylmuramoyl-L-alanine amidase</fullName>
    </alternativeName>
</protein>
<name>A0A0F9QH92_9ZZZZ</name>
<evidence type="ECO:0000256" key="5">
    <source>
        <dbReference type="ARBA" id="ARBA00022490"/>
    </source>
</evidence>
<sequence length="216" mass="23747">MPHSTFDSVGATVYCEDINILRSTGRLSSVRWCPSPNYGPRPEGTAISLLVVHNISLPPGQFGGGYIEDFFTNRLESADHPYFLTIADLHVSAHALIERDGTVVQFVSLLERAWHAGRSCFQGVEECNDFSVGIELEGADDVPYTPQQYRALADLALVISSAWPAITSDRITGHCDIAPGRKTDPGPAFDWPGFRALFQKRQSVVLRDKQTQKGAL</sequence>
<gene>
    <name evidence="13" type="ORF">LCGC14_1094880</name>
</gene>
<evidence type="ECO:0000259" key="12">
    <source>
        <dbReference type="SMART" id="SM00644"/>
    </source>
</evidence>
<reference evidence="13" key="1">
    <citation type="journal article" date="2015" name="Nature">
        <title>Complex archaea that bridge the gap between prokaryotes and eukaryotes.</title>
        <authorList>
            <person name="Spang A."/>
            <person name="Saw J.H."/>
            <person name="Jorgensen S.L."/>
            <person name="Zaremba-Niedzwiedzka K."/>
            <person name="Martijn J."/>
            <person name="Lind A.E."/>
            <person name="van Eijk R."/>
            <person name="Schleper C."/>
            <person name="Guy L."/>
            <person name="Ettema T.J."/>
        </authorList>
    </citation>
    <scope>NUCLEOTIDE SEQUENCE</scope>
</reference>
<dbReference type="NCBIfam" id="NF008758">
    <property type="entry name" value="PRK11789.1"/>
    <property type="match status" value="1"/>
</dbReference>
<dbReference type="SMART" id="SM00644">
    <property type="entry name" value="Ami_2"/>
    <property type="match status" value="1"/>
</dbReference>
<dbReference type="GO" id="GO:0009253">
    <property type="term" value="P:peptidoglycan catabolic process"/>
    <property type="evidence" value="ECO:0007669"/>
    <property type="project" value="InterPro"/>
</dbReference>
<proteinExistence type="predicted"/>
<keyword evidence="6" id="KW-0479">Metal-binding</keyword>
<dbReference type="SUPFAM" id="SSF55846">
    <property type="entry name" value="N-acetylmuramoyl-L-alanine amidase-like"/>
    <property type="match status" value="1"/>
</dbReference>
<evidence type="ECO:0000256" key="9">
    <source>
        <dbReference type="ARBA" id="ARBA00023316"/>
    </source>
</evidence>
<comment type="catalytic activity">
    <reaction evidence="1">
        <text>Hydrolyzes the link between N-acetylmuramoyl residues and L-amino acid residues in certain cell-wall glycopeptides.</text>
        <dbReference type="EC" id="3.5.1.28"/>
    </reaction>
</comment>
<evidence type="ECO:0000256" key="3">
    <source>
        <dbReference type="ARBA" id="ARBA00004496"/>
    </source>
</evidence>
<dbReference type="Gene3D" id="3.40.80.10">
    <property type="entry name" value="Peptidoglycan recognition protein-like"/>
    <property type="match status" value="1"/>
</dbReference>
<evidence type="ECO:0000313" key="13">
    <source>
        <dbReference type="EMBL" id="KKN04693.1"/>
    </source>
</evidence>
<evidence type="ECO:0000256" key="6">
    <source>
        <dbReference type="ARBA" id="ARBA00022723"/>
    </source>
</evidence>
<comment type="caution">
    <text evidence="13">The sequence shown here is derived from an EMBL/GenBank/DDBJ whole genome shotgun (WGS) entry which is preliminary data.</text>
</comment>
<evidence type="ECO:0000256" key="11">
    <source>
        <dbReference type="ARBA" id="ARBA00042615"/>
    </source>
</evidence>
<evidence type="ECO:0000256" key="7">
    <source>
        <dbReference type="ARBA" id="ARBA00022801"/>
    </source>
</evidence>
<organism evidence="13">
    <name type="scientific">marine sediment metagenome</name>
    <dbReference type="NCBI Taxonomy" id="412755"/>
    <lineage>
        <taxon>unclassified sequences</taxon>
        <taxon>metagenomes</taxon>
        <taxon>ecological metagenomes</taxon>
    </lineage>
</organism>
<dbReference type="EC" id="3.5.1.28" evidence="4"/>
<dbReference type="GO" id="GO:0071555">
    <property type="term" value="P:cell wall organization"/>
    <property type="evidence" value="ECO:0007669"/>
    <property type="project" value="UniProtKB-KW"/>
</dbReference>
<keyword evidence="7" id="KW-0378">Hydrolase</keyword>
<dbReference type="GO" id="GO:0009254">
    <property type="term" value="P:peptidoglycan turnover"/>
    <property type="evidence" value="ECO:0007669"/>
    <property type="project" value="TreeGrafter"/>
</dbReference>
<dbReference type="GO" id="GO:0008745">
    <property type="term" value="F:N-acetylmuramoyl-L-alanine amidase activity"/>
    <property type="evidence" value="ECO:0007669"/>
    <property type="project" value="UniProtKB-EC"/>
</dbReference>
<evidence type="ECO:0000256" key="10">
    <source>
        <dbReference type="ARBA" id="ARBA00039257"/>
    </source>
</evidence>
<evidence type="ECO:0000256" key="4">
    <source>
        <dbReference type="ARBA" id="ARBA00011901"/>
    </source>
</evidence>
<keyword evidence="9" id="KW-0961">Cell wall biogenesis/degradation</keyword>
<evidence type="ECO:0000256" key="8">
    <source>
        <dbReference type="ARBA" id="ARBA00022833"/>
    </source>
</evidence>
<accession>A0A0F9QH92</accession>
<dbReference type="PANTHER" id="PTHR30417:SF4">
    <property type="entry name" value="1,6-ANHYDRO-N-ACETYLMURAMYL-L-ALANINE AMIDASE AMPD"/>
    <property type="match status" value="1"/>
</dbReference>
<dbReference type="Pfam" id="PF01510">
    <property type="entry name" value="Amidase_2"/>
    <property type="match status" value="1"/>
</dbReference>
<comment type="cofactor">
    <cofactor evidence="2">
        <name>Zn(2+)</name>
        <dbReference type="ChEBI" id="CHEBI:29105"/>
    </cofactor>
</comment>
<dbReference type="CDD" id="cd06583">
    <property type="entry name" value="PGRP"/>
    <property type="match status" value="1"/>
</dbReference>
<dbReference type="InterPro" id="IPR036505">
    <property type="entry name" value="Amidase/PGRP_sf"/>
</dbReference>
<evidence type="ECO:0000256" key="1">
    <source>
        <dbReference type="ARBA" id="ARBA00001561"/>
    </source>
</evidence>
<comment type="subcellular location">
    <subcellularLocation>
        <location evidence="3">Cytoplasm</location>
    </subcellularLocation>
</comment>
<dbReference type="AlphaFoldDB" id="A0A0F9QH92"/>
<evidence type="ECO:0000256" key="2">
    <source>
        <dbReference type="ARBA" id="ARBA00001947"/>
    </source>
</evidence>
<dbReference type="GO" id="GO:0046872">
    <property type="term" value="F:metal ion binding"/>
    <property type="evidence" value="ECO:0007669"/>
    <property type="project" value="UniProtKB-KW"/>
</dbReference>
<dbReference type="GO" id="GO:0005737">
    <property type="term" value="C:cytoplasm"/>
    <property type="evidence" value="ECO:0007669"/>
    <property type="project" value="UniProtKB-SubCell"/>
</dbReference>
<dbReference type="InterPro" id="IPR002502">
    <property type="entry name" value="Amidase_domain"/>
</dbReference>
<dbReference type="InterPro" id="IPR051206">
    <property type="entry name" value="NAMLAA_amidase_2"/>
</dbReference>
<keyword evidence="5" id="KW-0963">Cytoplasm</keyword>
<dbReference type="PANTHER" id="PTHR30417">
    <property type="entry name" value="N-ACETYLMURAMOYL-L-ALANINE AMIDASE AMID"/>
    <property type="match status" value="1"/>
</dbReference>
<dbReference type="EMBL" id="LAZR01004886">
    <property type="protein sequence ID" value="KKN04693.1"/>
    <property type="molecule type" value="Genomic_DNA"/>
</dbReference>